<dbReference type="AlphaFoldDB" id="A0A1I5PJN6"/>
<evidence type="ECO:0000313" key="3">
    <source>
        <dbReference type="Proteomes" id="UP000198857"/>
    </source>
</evidence>
<evidence type="ECO:0000313" key="2">
    <source>
        <dbReference type="EMBL" id="SFP34255.1"/>
    </source>
</evidence>
<dbReference type="OrthoDB" id="5196858at2"/>
<dbReference type="STRING" id="1523247.SAMN05660464_2860"/>
<dbReference type="EMBL" id="FOWQ01000004">
    <property type="protein sequence ID" value="SFP34255.1"/>
    <property type="molecule type" value="Genomic_DNA"/>
</dbReference>
<protein>
    <submittedName>
        <fullName evidence="2">Uncharacterized protein</fullName>
    </submittedName>
</protein>
<dbReference type="RefSeq" id="WP_091110284.1">
    <property type="nucleotide sequence ID" value="NZ_FOWQ01000004.1"/>
</dbReference>
<evidence type="ECO:0000256" key="1">
    <source>
        <dbReference type="SAM" id="MobiDB-lite"/>
    </source>
</evidence>
<dbReference type="Proteomes" id="UP000198857">
    <property type="component" value="Unassembled WGS sequence"/>
</dbReference>
<organism evidence="2 3">
    <name type="scientific">Geodermatophilus dictyosporus</name>
    <dbReference type="NCBI Taxonomy" id="1523247"/>
    <lineage>
        <taxon>Bacteria</taxon>
        <taxon>Bacillati</taxon>
        <taxon>Actinomycetota</taxon>
        <taxon>Actinomycetes</taxon>
        <taxon>Geodermatophilales</taxon>
        <taxon>Geodermatophilaceae</taxon>
        <taxon>Geodermatophilus</taxon>
    </lineage>
</organism>
<feature type="region of interest" description="Disordered" evidence="1">
    <location>
        <begin position="80"/>
        <end position="118"/>
    </location>
</feature>
<keyword evidence="3" id="KW-1185">Reference proteome</keyword>
<proteinExistence type="predicted"/>
<reference evidence="3" key="1">
    <citation type="submission" date="2016-10" db="EMBL/GenBank/DDBJ databases">
        <authorList>
            <person name="Varghese N."/>
            <person name="Submissions S."/>
        </authorList>
    </citation>
    <scope>NUCLEOTIDE SEQUENCE [LARGE SCALE GENOMIC DNA]</scope>
    <source>
        <strain evidence="3">DSM 44208</strain>
    </source>
</reference>
<accession>A0A1I5PJN6</accession>
<name>A0A1I5PJN6_9ACTN</name>
<gene>
    <name evidence="2" type="ORF">SAMN05660464_2860</name>
</gene>
<sequence>MSEGADWLDEARRVVAGLGQAVVRSWAETDPGPGAEGAGHVPGGNCQWCPVCRLAAVARRPEVTEALADALTTAAAALRTVAEQQPAPPAGTPGRAPAEAPGEAGPPASVPVQHIEIG</sequence>
<feature type="compositionally biased region" description="Low complexity" evidence="1">
    <location>
        <begin position="92"/>
        <end position="107"/>
    </location>
</feature>